<organism evidence="13 14">
    <name type="scientific">Actinacidiphila epipremni</name>
    <dbReference type="NCBI Taxonomy" id="2053013"/>
    <lineage>
        <taxon>Bacteria</taxon>
        <taxon>Bacillati</taxon>
        <taxon>Actinomycetota</taxon>
        <taxon>Actinomycetes</taxon>
        <taxon>Kitasatosporales</taxon>
        <taxon>Streptomycetaceae</taxon>
        <taxon>Actinacidiphila</taxon>
    </lineage>
</organism>
<dbReference type="InterPro" id="IPR020807">
    <property type="entry name" value="PKS_DH"/>
</dbReference>
<dbReference type="CDD" id="cd05195">
    <property type="entry name" value="enoyl_red"/>
    <property type="match status" value="1"/>
</dbReference>
<comment type="caution">
    <text evidence="13">The sequence shown here is derived from an EMBL/GenBank/DDBJ whole genome shotgun (WGS) entry which is preliminary data.</text>
</comment>
<dbReference type="InterPro" id="IPR036291">
    <property type="entry name" value="NAD(P)-bd_dom_sf"/>
</dbReference>
<feature type="domain" description="PKS/mFAS DH" evidence="12">
    <location>
        <begin position="2389"/>
        <end position="2666"/>
    </location>
</feature>
<dbReference type="Pfam" id="PF22953">
    <property type="entry name" value="SpnB_Rossmann"/>
    <property type="match status" value="1"/>
</dbReference>
<dbReference type="InterPro" id="IPR020841">
    <property type="entry name" value="PKS_Beta-ketoAc_synthase_dom"/>
</dbReference>
<feature type="region of interest" description="N-terminal hotdog fold" evidence="9">
    <location>
        <begin position="2389"/>
        <end position="2514"/>
    </location>
</feature>
<dbReference type="Pfam" id="PF08990">
    <property type="entry name" value="Docking"/>
    <property type="match status" value="1"/>
</dbReference>
<dbReference type="Gene3D" id="1.10.1200.10">
    <property type="entry name" value="ACP-like"/>
    <property type="match status" value="2"/>
</dbReference>
<dbReference type="Pfam" id="PF00109">
    <property type="entry name" value="ketoacyl-synt"/>
    <property type="match status" value="2"/>
</dbReference>
<name>A0ABX0ZKF2_9ACTN</name>
<dbReference type="Gene3D" id="3.40.47.10">
    <property type="match status" value="2"/>
</dbReference>
<dbReference type="Pfam" id="PF00550">
    <property type="entry name" value="PP-binding"/>
    <property type="match status" value="2"/>
</dbReference>
<dbReference type="PANTHER" id="PTHR43775">
    <property type="entry name" value="FATTY ACID SYNTHASE"/>
    <property type="match status" value="1"/>
</dbReference>
<dbReference type="Gene3D" id="3.10.129.110">
    <property type="entry name" value="Polyketide synthase dehydratase"/>
    <property type="match status" value="1"/>
</dbReference>
<dbReference type="Pfam" id="PF21089">
    <property type="entry name" value="PKS_DH_N"/>
    <property type="match status" value="1"/>
</dbReference>
<dbReference type="PROSITE" id="PS52019">
    <property type="entry name" value="PKS_MFAS_DH"/>
    <property type="match status" value="1"/>
</dbReference>
<dbReference type="InterPro" id="IPR036299">
    <property type="entry name" value="Polyketide_synth_docking_sf"/>
</dbReference>
<keyword evidence="3" id="KW-0596">Phosphopantetheine</keyword>
<dbReference type="Pfam" id="PF16197">
    <property type="entry name" value="KAsynt_C_assoc"/>
    <property type="match status" value="2"/>
</dbReference>
<evidence type="ECO:0000256" key="1">
    <source>
        <dbReference type="ARBA" id="ARBA00001957"/>
    </source>
</evidence>
<keyword evidence="14" id="KW-1185">Reference proteome</keyword>
<dbReference type="InterPro" id="IPR002364">
    <property type="entry name" value="Quin_OxRdtase/zeta-crystal_CS"/>
</dbReference>
<dbReference type="CDD" id="cd08956">
    <property type="entry name" value="KR_3_FAS_SDR_x"/>
    <property type="match status" value="1"/>
</dbReference>
<dbReference type="InterPro" id="IPR042104">
    <property type="entry name" value="PKS_dehydratase_sf"/>
</dbReference>
<dbReference type="InterPro" id="IPR014031">
    <property type="entry name" value="Ketoacyl_synth_C"/>
</dbReference>
<dbReference type="PANTHER" id="PTHR43775:SF51">
    <property type="entry name" value="INACTIVE PHENOLPHTHIOCEROL SYNTHESIS POLYKETIDE SYNTHASE TYPE I PKS1-RELATED"/>
    <property type="match status" value="1"/>
</dbReference>
<dbReference type="Pfam" id="PF14765">
    <property type="entry name" value="PS-DH"/>
    <property type="match status" value="1"/>
</dbReference>
<gene>
    <name evidence="13" type="ORF">HCN08_13180</name>
</gene>
<dbReference type="InterPro" id="IPR049551">
    <property type="entry name" value="PKS_DH_C"/>
</dbReference>
<dbReference type="InterPro" id="IPR011032">
    <property type="entry name" value="GroES-like_sf"/>
</dbReference>
<keyword evidence="6" id="KW-0045">Antibiotic biosynthesis</keyword>
<dbReference type="Pfam" id="PF02801">
    <property type="entry name" value="Ketoacyl-synt_C"/>
    <property type="match status" value="2"/>
</dbReference>
<keyword evidence="7" id="KW-0511">Multifunctional enzyme</keyword>
<dbReference type="InterPro" id="IPR016039">
    <property type="entry name" value="Thiolase-like"/>
</dbReference>
<dbReference type="CDD" id="cd00833">
    <property type="entry name" value="PKS"/>
    <property type="match status" value="2"/>
</dbReference>
<dbReference type="Gene3D" id="3.40.50.11460">
    <property type="match status" value="1"/>
</dbReference>
<dbReference type="SMART" id="SM00829">
    <property type="entry name" value="PKS_ER"/>
    <property type="match status" value="1"/>
</dbReference>
<feature type="active site" description="Proton donor; for dehydratase activity" evidence="9">
    <location>
        <position position="2585"/>
    </location>
</feature>
<evidence type="ECO:0000256" key="4">
    <source>
        <dbReference type="ARBA" id="ARBA00022553"/>
    </source>
</evidence>
<accession>A0ABX0ZKF2</accession>
<comment type="pathway">
    <text evidence="2">Antibiotic biosynthesis.</text>
</comment>
<dbReference type="SMART" id="SM00823">
    <property type="entry name" value="PKS_PP"/>
    <property type="match status" value="2"/>
</dbReference>
<dbReference type="InterPro" id="IPR013154">
    <property type="entry name" value="ADH-like_N"/>
</dbReference>
<dbReference type="PROSITE" id="PS00606">
    <property type="entry name" value="KS3_1"/>
    <property type="match status" value="2"/>
</dbReference>
<feature type="active site" description="Proton acceptor; for dehydratase activity" evidence="9">
    <location>
        <position position="2421"/>
    </location>
</feature>
<dbReference type="InterPro" id="IPR018201">
    <property type="entry name" value="Ketoacyl_synth_AS"/>
</dbReference>
<dbReference type="PROSITE" id="PS52004">
    <property type="entry name" value="KS3_2"/>
    <property type="match status" value="2"/>
</dbReference>
<comment type="cofactor">
    <cofactor evidence="1">
        <name>pantetheine 4'-phosphate</name>
        <dbReference type="ChEBI" id="CHEBI:47942"/>
    </cofactor>
</comment>
<dbReference type="InterPro" id="IPR049900">
    <property type="entry name" value="PKS_mFAS_DH"/>
</dbReference>
<keyword evidence="5" id="KW-0808">Transferase</keyword>
<feature type="region of interest" description="C-terminal hotdog fold" evidence="9">
    <location>
        <begin position="2527"/>
        <end position="2666"/>
    </location>
</feature>
<dbReference type="InterPro" id="IPR055123">
    <property type="entry name" value="SpnB-like_Rossmann"/>
</dbReference>
<dbReference type="InterPro" id="IPR013968">
    <property type="entry name" value="PKS_KR"/>
</dbReference>
<evidence type="ECO:0000256" key="5">
    <source>
        <dbReference type="ARBA" id="ARBA00022679"/>
    </source>
</evidence>
<dbReference type="InterPro" id="IPR057326">
    <property type="entry name" value="KR_dom"/>
</dbReference>
<dbReference type="SMART" id="SM01294">
    <property type="entry name" value="PKS_PP_betabranch"/>
    <property type="match status" value="2"/>
</dbReference>
<dbReference type="SUPFAM" id="SSF55048">
    <property type="entry name" value="Probable ACP-binding domain of malonyl-CoA ACP transacylase"/>
    <property type="match status" value="2"/>
</dbReference>
<dbReference type="SUPFAM" id="SSF50129">
    <property type="entry name" value="GroES-like"/>
    <property type="match status" value="1"/>
</dbReference>
<keyword evidence="4" id="KW-0597">Phosphoprotein</keyword>
<dbReference type="InterPro" id="IPR014043">
    <property type="entry name" value="Acyl_transferase_dom"/>
</dbReference>
<dbReference type="SMART" id="SM00822">
    <property type="entry name" value="PKS_KR"/>
    <property type="match status" value="2"/>
</dbReference>
<dbReference type="SUPFAM" id="SSF47336">
    <property type="entry name" value="ACP-like"/>
    <property type="match status" value="2"/>
</dbReference>
<dbReference type="CDD" id="cd08952">
    <property type="entry name" value="KR_1_SDR_x"/>
    <property type="match status" value="1"/>
</dbReference>
<dbReference type="SMART" id="SM00826">
    <property type="entry name" value="PKS_DH"/>
    <property type="match status" value="1"/>
</dbReference>
<dbReference type="InterPro" id="IPR036736">
    <property type="entry name" value="ACP-like_sf"/>
</dbReference>
<reference evidence="13 14" key="1">
    <citation type="submission" date="2020-03" db="EMBL/GenBank/DDBJ databases">
        <title>WGS of actinomycetes isolated from Thailand.</title>
        <authorList>
            <person name="Thawai C."/>
        </authorList>
    </citation>
    <scope>NUCLEOTIDE SEQUENCE [LARGE SCALE GENOMIC DNA]</scope>
    <source>
        <strain evidence="13 14">PRB2-1</strain>
    </source>
</reference>
<evidence type="ECO:0000259" key="11">
    <source>
        <dbReference type="PROSITE" id="PS52004"/>
    </source>
</evidence>
<dbReference type="SMART" id="SM00825">
    <property type="entry name" value="PKS_KS"/>
    <property type="match status" value="2"/>
</dbReference>
<dbReference type="InterPro" id="IPR016035">
    <property type="entry name" value="Acyl_Trfase/lysoPLipase"/>
</dbReference>
<dbReference type="InterPro" id="IPR016036">
    <property type="entry name" value="Malonyl_transacylase_ACP-bd"/>
</dbReference>
<protein>
    <submittedName>
        <fullName evidence="13">SDR family NAD(P)-dependent oxidoreductase</fullName>
    </submittedName>
</protein>
<dbReference type="Pfam" id="PF08659">
    <property type="entry name" value="KR"/>
    <property type="match status" value="2"/>
</dbReference>
<dbReference type="SUPFAM" id="SSF101173">
    <property type="entry name" value="Docking domain B of the erythromycin polyketide synthase (DEBS)"/>
    <property type="match status" value="1"/>
</dbReference>
<feature type="domain" description="Carrier" evidence="10">
    <location>
        <begin position="1396"/>
        <end position="1474"/>
    </location>
</feature>
<dbReference type="Pfam" id="PF00698">
    <property type="entry name" value="Acyl_transf_1"/>
    <property type="match status" value="2"/>
</dbReference>
<dbReference type="InterPro" id="IPR020843">
    <property type="entry name" value="ER"/>
</dbReference>
<dbReference type="SUPFAM" id="SSF53901">
    <property type="entry name" value="Thiolase-like"/>
    <property type="match status" value="2"/>
</dbReference>
<evidence type="ECO:0000256" key="9">
    <source>
        <dbReference type="PROSITE-ProRule" id="PRU01363"/>
    </source>
</evidence>
<dbReference type="InterPro" id="IPR015083">
    <property type="entry name" value="NorB/c/GfsB-D-like_docking"/>
</dbReference>
<dbReference type="SUPFAM" id="SSF51735">
    <property type="entry name" value="NAD(P)-binding Rossmann-fold domains"/>
    <property type="match status" value="5"/>
</dbReference>
<proteinExistence type="predicted"/>
<evidence type="ECO:0000256" key="2">
    <source>
        <dbReference type="ARBA" id="ARBA00004792"/>
    </source>
</evidence>
<evidence type="ECO:0000256" key="8">
    <source>
        <dbReference type="ARBA" id="ARBA00023315"/>
    </source>
</evidence>
<evidence type="ECO:0000256" key="6">
    <source>
        <dbReference type="ARBA" id="ARBA00023194"/>
    </source>
</evidence>
<evidence type="ECO:0000256" key="3">
    <source>
        <dbReference type="ARBA" id="ARBA00022450"/>
    </source>
</evidence>
<evidence type="ECO:0000259" key="10">
    <source>
        <dbReference type="PROSITE" id="PS50075"/>
    </source>
</evidence>
<dbReference type="PROSITE" id="PS01162">
    <property type="entry name" value="QOR_ZETA_CRYSTAL"/>
    <property type="match status" value="1"/>
</dbReference>
<dbReference type="EMBL" id="JAATEJ010000008">
    <property type="protein sequence ID" value="NJP44345.1"/>
    <property type="molecule type" value="Genomic_DNA"/>
</dbReference>
<dbReference type="PROSITE" id="PS50075">
    <property type="entry name" value="CARRIER"/>
    <property type="match status" value="2"/>
</dbReference>
<dbReference type="Gene3D" id="3.40.50.720">
    <property type="entry name" value="NAD(P)-binding Rossmann-like Domain"/>
    <property type="match status" value="2"/>
</dbReference>
<feature type="domain" description="Ketosynthase family 3 (KS3)" evidence="11">
    <location>
        <begin position="1492"/>
        <end position="1919"/>
    </location>
</feature>
<dbReference type="InterPro" id="IPR032821">
    <property type="entry name" value="PKS_assoc"/>
</dbReference>
<dbReference type="InterPro" id="IPR014030">
    <property type="entry name" value="Ketoacyl_synth_N"/>
</dbReference>
<sequence length="3634" mass="375935">MTNEEKLRGYLKRVTTDLHQTRERLREAEQRTREPVAVVAMACRYPGGVRSPEDLWRLVGAGGDGIGDFPADRGWDVEDLYDPEGLREGSSAAREGGFLYDAGDFDPTFFGISPREAPTVDPQQRLLLEVAWEAFERAGIDPAGLAGTQTGVFSGLMYHDYYANASSGSLVSGRTAYTLGLEGPAVTVDTACSSSLVALHLAVQSLRKGECTMALAGGVTVMATPGTFIEFTRQGALARDGRCKSFAGAADGTGWAEGAGVLLLERLSDARRNGHPVLAVVRGSAVNQDGASNGLTAPNGPAQQRVIRQALVDAGLAVDQVDVVEAHGTGTALGDPIEAQALLATYGQDRPADRPLLLGSVKSNIGHTQAASGVAGVIKMVMAIRHGLVPRTLHVDEPTPHVDWSAGAVRLLTEPADWPETGRARRAAVSSFGFSGTNAHVIIEQPEPQEQPAASEGSEEAGGVLPWLVSGRTPEALRAQAARLLTHLRDTPDAPAADVARALATTRTGWEHRAAVTGTDRAGLLAGLAALTRGESAPGTVEGVTGSAGKTAFLFTGQGSQRVGMGRELHAAHPVFAAAFDEVCGLLGLDPALTLEGTGGDLDQTGNAQRALFALEIALFRLLASWGVKPDLVAGHSVGEIAAAQVAGVLSLADACTLVGARARLMQQLPSGGAMVSVAAGEDVVLPLLEGRAGTGIAAVNGPAAVVVSGDEAEVLAVAEELAAQGVKTKRLTVSHAFHSPLMDPMLDAFRAVVEGLTFAEPVTGMVRAEVATPDYWVRHVREAVRFADDIRALEERGARTYVELGPDGVLSAMARDCLADAPALLVPVLRRDRGERQSVADALTRLHVAGVPVDWAAYLPAGPRADLPTYAFQRQRYWIDSPWKPDGATAVTAARPGGLAYRSVWRPLAVDPATSAPGSWLVVTSGDPAGRAWADALAGYGPHLTLAPGTDRATAAEAVRTALAEAAEPRLAGVLALTGMDERTDGASQAGTAGLGTSLTLVQALGDAGVDAPLWLLTSGAVAVAGSERVTAPAQARIWGLGRVAALEEARRWGGIVDVPAEPDAAVVARLTGLLAAGARPGAAETEAAVRASGAYGRRLVRLPAADPEPWSTTGTALITGGTGALGGHVARWLAARGAGHLLLTSRRGEQAPGAAELRAELEALGATVTIAACDAADGDALAALLAGLPADRPLRSVFHAAGVLNDAALADLTPERFTAVLRAKADAAAHLDRLTRGLDLDAFVLFSSVSGSLGNPGQANYAAANAHLDALAEQRAAAGLPATSVAWGPWAERGMADDETVAVKLDGFGVTPMPPAIALAELGRALARGEAAVTVADIDWTRFAPVFAAARTTHLFDELPEAAGALAATSAASRHDSAAAGALRRRLAGLSQAEQTRLLLESVRAEIAGVLGYASPDAVLPTRAFTDLGFTSLTAVEFRNRLDETTGMRLPATLVFDYPTPQALADHLRAELTEGEGAGGTAEFAAVAADEPIAIVGMACRFPGGVSTPEQLWRLLADGAEAIGPMPTDRDWDLDTLFDDDPDRAGTSYVREGGFLDAVADFDADFFGISPREALVMDPQQRLVLETCWEAVENSGIAPDTLRGSRTGVFVGMNGNDYTLLFREGSEGVEGWLGTGNAFSVASGRVAYVLGLEGPAVTVDTACSASLVSLHQAVQSLRQGECTLALAGGVTAMSTPQTFVEFSRLRGLAVDGRCKAFSADADGTNWGEGVGMLLVERLSDAQANGHPVLAVVRGSAINQDGASNGLTAPNGPSQQRVIRQALANSGVRAAEVDVVEAHGTGTSLGDPIEAQALLATYGRERTAERPLLLGSVKSNIGHTQAAAGVAGVMKMVLALQHRTLPKTLHVAEPTPHVDWSAGAVELLTETREWDAPEGLPRRAGVSSFGFSGTNAHVVLEEAPAPLAAGTRADSASGSAPGGVVPWVLSAKSAAALRGQAAALLAAVEDTEADAGDVGWSLATGRAALDHRAVLVGDRAQLLTALAALAEDTPAANVVTAVAAGPGRTVFVFPGQGSQWVGMAAGLLESSPVFAERMRECAAALSEFADWSLLEVLEDEAALKRVDVIQPVLWAVMVSLAAVWRSVGVEPDAVLGHSQGEIAAAAVSGVLSLRDAAKVVALRSQAIIALSGLGGMASIARPAAEVTTLLAPWDGKLSVAAVNGSGSTVVSGEVGALEELLAACEADEVRARRIDVDYASHSAQVEIIRDELAKLLDGIEPHRAEVPFYSTVTGGWATGTELDATYWYTNLRETVGFEPAVRTLLAEGFTSFVESSAHPVLAMAVQETAEDADTAATAVGTLRRGEGGWDRFLLSLGEFHAAGGAVDWAALYGPGARRVALPSYAFQRQRFWPKAVSAPGDASGLGLVAAAHPLLAASTGIAGDERTVLTGRLSAQSHGWLADHVISGRILLPGTAFAEMAVRAADEVGCSRVEELTLEMPLVLPERGGVRVQVTVGAPDEAGRRAVEIYSRAEDAAPDEPWTRHAAGLLAEGALPDASLGLAAWPPAGAAAIDLAGLYDGMAALGMHYGPLFRGLKRAWRHGDEVLAEVELPGGEAGGYGLHPALLDSALHAIGLGAFVERAGGQDGPWLPFAWTGLALHASGATALRVRLAPAGPNAVRVTVADPAGEVVAAAESLTLRALAAGALTASAGADRDALFRVAWSAVPAAGEAPSGAVAVLGPDDFGLAAALGAGTATAAADLAALTSGPLPGTVVAGWAPAADGDLPGRVRTTAARTLDLLKEWLADDRLTAVRLVVVTRGAVATDTDTDVPELAAAPLWGLLRSAQSENPGRLALLDLDGSPESLAALPAALTCEEPQLAVRKGTLYAPRLARSGTGDLALRPPAGPGHWRLDATEPGSLASLALVPFETASKELPEHGVRIAMRAAGLNFRDVLIALNMYLGAGVLGGEGAGVVTEVGPGVTRFAPGDRVMGIFPGAFGPVAVADQRMLVRMPDDWTFTQAAAAPIAFATAFQSLVDLAGLEEGERVLIHAGAGGVGMAAIQVARQVGAEVFATASPGKWDTLRQLGLDDDHIANSRTLDFEQKFLDVTGGDGVDVVLDSLTGEFVDASLRLLPNGGRFIELGRVDIRQADDVAGWYPGVQYWTFDLSEAGPVATGQILTDVLDLVERGELAPLPTTTWDVRRAPDAFRYMAQAQHTGKIVLTMPAEPDPDGTVLITGGTGTLGALFARHLVADRGARHLLLTSRSGQDAPGAAELVAELQELGAQVTVAACDTADRDALAALLASVPAAHPLTAVVHTAGALADGLLDTVTPERLDTALRPKVDAAWHLHELTRDAGLAEFTLFSAAAGVFGGPGQSNYAAANTFLDALARHRRAQGLPAQSLAWGLWAQASGMTGHLDDADRARIARSGVGALGSEQGTQLYDIARGLDDDLLVPVKLRMPALRDAAEAGLLPPLLRGLVRAPVRRALEAAAVSADSLQQRLAGLSPADVDTALTDFVRAQVAAVLGHAAAESVEASRAFKELGFDSLTAVEFRNRMNAATGLRLPVTLVFDYPTPKALAARLRDDLAPEAADPASALLAELDRLEAALTGTAGAVEDDGQHDAIAARLQGLLAAWKDTRKSADDGTDVTSRLSAASKDEVLDFITNELGIS</sequence>
<dbReference type="SMART" id="SM00827">
    <property type="entry name" value="PKS_AT"/>
    <property type="match status" value="2"/>
</dbReference>
<dbReference type="Gene3D" id="3.30.70.3290">
    <property type="match status" value="2"/>
</dbReference>
<dbReference type="InterPro" id="IPR009081">
    <property type="entry name" value="PP-bd_ACP"/>
</dbReference>
<keyword evidence="8" id="KW-0012">Acyltransferase</keyword>
<dbReference type="Pfam" id="PF08240">
    <property type="entry name" value="ADH_N"/>
    <property type="match status" value="1"/>
</dbReference>
<evidence type="ECO:0000313" key="14">
    <source>
        <dbReference type="Proteomes" id="UP000734511"/>
    </source>
</evidence>
<evidence type="ECO:0000259" key="12">
    <source>
        <dbReference type="PROSITE" id="PS52019"/>
    </source>
</evidence>
<dbReference type="InterPro" id="IPR049552">
    <property type="entry name" value="PKS_DH_N"/>
</dbReference>
<feature type="domain" description="Carrier" evidence="10">
    <location>
        <begin position="3474"/>
        <end position="3549"/>
    </location>
</feature>
<dbReference type="Gene3D" id="3.40.366.10">
    <property type="entry name" value="Malonyl-Coenzyme A Acyl Carrier Protein, domain 2"/>
    <property type="match status" value="2"/>
</dbReference>
<dbReference type="InterPro" id="IPR020806">
    <property type="entry name" value="PKS_PP-bd"/>
</dbReference>
<dbReference type="InterPro" id="IPR050091">
    <property type="entry name" value="PKS_NRPS_Biosynth_Enz"/>
</dbReference>
<dbReference type="Pfam" id="PF13602">
    <property type="entry name" value="ADH_zinc_N_2"/>
    <property type="match status" value="1"/>
</dbReference>
<dbReference type="Gene3D" id="3.90.180.10">
    <property type="entry name" value="Medium-chain alcohol dehydrogenases, catalytic domain"/>
    <property type="match status" value="1"/>
</dbReference>
<dbReference type="InterPro" id="IPR001227">
    <property type="entry name" value="Ac_transferase_dom_sf"/>
</dbReference>
<evidence type="ECO:0000313" key="13">
    <source>
        <dbReference type="EMBL" id="NJP44345.1"/>
    </source>
</evidence>
<evidence type="ECO:0000256" key="7">
    <source>
        <dbReference type="ARBA" id="ARBA00023268"/>
    </source>
</evidence>
<dbReference type="SUPFAM" id="SSF52151">
    <property type="entry name" value="FabD/lysophospholipase-like"/>
    <property type="match status" value="2"/>
</dbReference>
<feature type="domain" description="Ketosynthase family 3 (KS3)" evidence="11">
    <location>
        <begin position="33"/>
        <end position="445"/>
    </location>
</feature>
<dbReference type="Proteomes" id="UP000734511">
    <property type="component" value="Unassembled WGS sequence"/>
</dbReference>